<keyword evidence="4" id="KW-1185">Reference proteome</keyword>
<dbReference type="InParanoid" id="A0A5F4VR13"/>
<dbReference type="Ensembl" id="ENSCJAT00000097811.2">
    <property type="protein sequence ID" value="ENSCJAP00000067947.1"/>
    <property type="gene ID" value="ENSCJAG00000065104.2"/>
</dbReference>
<dbReference type="AlphaFoldDB" id="A0A5F4VR13"/>
<protein>
    <submittedName>
        <fullName evidence="3">Follicular dendritic cell secreted protein</fullName>
    </submittedName>
</protein>
<dbReference type="InterPro" id="IPR029187">
    <property type="entry name" value="FDC-SP"/>
</dbReference>
<accession>A0A5F4VR13</accession>
<keyword evidence="2" id="KW-0732">Signal</keyword>
<name>A0A5F4VR13_CALJA</name>
<feature type="compositionally biased region" description="Basic and acidic residues" evidence="1">
    <location>
        <begin position="80"/>
        <end position="91"/>
    </location>
</feature>
<evidence type="ECO:0000313" key="4">
    <source>
        <dbReference type="Proteomes" id="UP000008225"/>
    </source>
</evidence>
<evidence type="ECO:0000256" key="1">
    <source>
        <dbReference type="SAM" id="MobiDB-lite"/>
    </source>
</evidence>
<sequence length="91" mass="10573">MKKVLLLITAILAVAVGFPVSEDQDREKRSISDSDDLSSEFLVFPYPFLPFPFRGYQRYPWLRNNFPIPISESRLTTPLPDKKLNKKEKSE</sequence>
<feature type="region of interest" description="Disordered" evidence="1">
    <location>
        <begin position="71"/>
        <end position="91"/>
    </location>
</feature>
<reference evidence="3" key="2">
    <citation type="submission" date="2025-08" db="UniProtKB">
        <authorList>
            <consortium name="Ensembl"/>
        </authorList>
    </citation>
    <scope>IDENTIFICATION</scope>
</reference>
<feature type="chain" id="PRO_5023859195" evidence="2">
    <location>
        <begin position="18"/>
        <end position="91"/>
    </location>
</feature>
<proteinExistence type="predicted"/>
<dbReference type="Pfam" id="PF15215">
    <property type="entry name" value="FDC-SP"/>
    <property type="match status" value="1"/>
</dbReference>
<dbReference type="Proteomes" id="UP000008225">
    <property type="component" value="Chromosome 3"/>
</dbReference>
<evidence type="ECO:0000313" key="3">
    <source>
        <dbReference type="Ensembl" id="ENSCJAP00000067947.1"/>
    </source>
</evidence>
<dbReference type="GeneTree" id="ENSGT00390000015551"/>
<gene>
    <name evidence="3" type="primary">FDCSP</name>
</gene>
<dbReference type="STRING" id="9483.ENSCJAP00000067947"/>
<organism evidence="3 4">
    <name type="scientific">Callithrix jacchus</name>
    <name type="common">White-tufted-ear marmoset</name>
    <name type="synonym">Simia Jacchus</name>
    <dbReference type="NCBI Taxonomy" id="9483"/>
    <lineage>
        <taxon>Eukaryota</taxon>
        <taxon>Metazoa</taxon>
        <taxon>Chordata</taxon>
        <taxon>Craniata</taxon>
        <taxon>Vertebrata</taxon>
        <taxon>Euteleostomi</taxon>
        <taxon>Mammalia</taxon>
        <taxon>Eutheria</taxon>
        <taxon>Euarchontoglires</taxon>
        <taxon>Primates</taxon>
        <taxon>Haplorrhini</taxon>
        <taxon>Platyrrhini</taxon>
        <taxon>Cebidae</taxon>
        <taxon>Callitrichinae</taxon>
        <taxon>Callithrix</taxon>
        <taxon>Callithrix</taxon>
    </lineage>
</organism>
<reference evidence="3" key="1">
    <citation type="submission" date="2009-03" db="EMBL/GenBank/DDBJ databases">
        <authorList>
            <person name="Warren W."/>
            <person name="Ye L."/>
            <person name="Minx P."/>
            <person name="Worley K."/>
            <person name="Gibbs R."/>
            <person name="Wilson R.K."/>
        </authorList>
    </citation>
    <scope>NUCLEOTIDE SEQUENCE [LARGE SCALE GENOMIC DNA]</scope>
</reference>
<reference evidence="3" key="3">
    <citation type="submission" date="2025-09" db="UniProtKB">
        <authorList>
            <consortium name="Ensembl"/>
        </authorList>
    </citation>
    <scope>IDENTIFICATION</scope>
</reference>
<evidence type="ECO:0000256" key="2">
    <source>
        <dbReference type="SAM" id="SignalP"/>
    </source>
</evidence>
<feature type="signal peptide" evidence="2">
    <location>
        <begin position="1"/>
        <end position="17"/>
    </location>
</feature>
<dbReference type="OMA" id="QRYPWFR"/>